<feature type="domain" description="PTS EIIA type-2" evidence="1">
    <location>
        <begin position="1"/>
        <end position="116"/>
    </location>
</feature>
<comment type="caution">
    <text evidence="2">The sequence shown here is derived from an EMBL/GenBank/DDBJ whole genome shotgun (WGS) entry which is preliminary data.</text>
</comment>
<organism evidence="2 3">
    <name type="scientific">Faecalibacterium prausnitzii</name>
    <dbReference type="NCBI Taxonomy" id="853"/>
    <lineage>
        <taxon>Bacteria</taxon>
        <taxon>Bacillati</taxon>
        <taxon>Bacillota</taxon>
        <taxon>Clostridia</taxon>
        <taxon>Eubacteriales</taxon>
        <taxon>Oscillospiraceae</taxon>
        <taxon>Faecalibacterium</taxon>
    </lineage>
</organism>
<sequence>FQVEQLHPLPTGFYEAVCKREKMAHTCMGNRVAMPHPCQVLTEDTFVSVAVLKAPIQWDEQHEVQAIFLVSVSRQKNKKLQDFYATTARLLLDEQRIGQLIQKRSYQTLAECLEAVDNERTE</sequence>
<gene>
    <name evidence="2" type="ORF">CGS55_16825</name>
</gene>
<evidence type="ECO:0000259" key="1">
    <source>
        <dbReference type="PROSITE" id="PS51094"/>
    </source>
</evidence>
<feature type="non-terminal residue" evidence="2">
    <location>
        <position position="1"/>
    </location>
</feature>
<dbReference type="InterPro" id="IPR051541">
    <property type="entry name" value="PTS_SugarTrans_NitroReg"/>
</dbReference>
<dbReference type="SUPFAM" id="SSF55804">
    <property type="entry name" value="Phoshotransferase/anion transport protein"/>
    <property type="match status" value="1"/>
</dbReference>
<accession>A0A2A6ZVC0</accession>
<dbReference type="RefSeq" id="WP_143406351.1">
    <property type="nucleotide sequence ID" value="NZ_NMTV01000207.1"/>
</dbReference>
<proteinExistence type="predicted"/>
<evidence type="ECO:0000313" key="3">
    <source>
        <dbReference type="Proteomes" id="UP000219901"/>
    </source>
</evidence>
<dbReference type="InterPro" id="IPR002178">
    <property type="entry name" value="PTS_EIIA_type-2_dom"/>
</dbReference>
<dbReference type="InterPro" id="IPR016152">
    <property type="entry name" value="PTrfase/Anion_transptr"/>
</dbReference>
<reference evidence="2 3" key="1">
    <citation type="journal article" date="2017" name="Front. Microbiol.">
        <title>New Insights into the Diversity of the Genus Faecalibacterium.</title>
        <authorList>
            <person name="Benevides L."/>
            <person name="Burman S."/>
            <person name="Martin R."/>
            <person name="Robert V."/>
            <person name="Thomas M."/>
            <person name="Miquel S."/>
            <person name="Chain F."/>
            <person name="Sokol H."/>
            <person name="Bermudez-Humaran L.G."/>
            <person name="Morrison M."/>
            <person name="Langella P."/>
            <person name="Azevedo V.A."/>
            <person name="Chatel J.M."/>
            <person name="Soares S."/>
        </authorList>
    </citation>
    <scope>NUCLEOTIDE SEQUENCE [LARGE SCALE GENOMIC DNA]</scope>
    <source>
        <strain evidence="2 3">CNCM I 4546</strain>
    </source>
</reference>
<name>A0A2A6ZVC0_9FIRM</name>
<dbReference type="AlphaFoldDB" id="A0A2A6ZVC0"/>
<dbReference type="Proteomes" id="UP000219901">
    <property type="component" value="Unassembled WGS sequence"/>
</dbReference>
<dbReference type="PROSITE" id="PS51094">
    <property type="entry name" value="PTS_EIIA_TYPE_2"/>
    <property type="match status" value="1"/>
</dbReference>
<dbReference type="Gene3D" id="3.40.930.10">
    <property type="entry name" value="Mannitol-specific EII, Chain A"/>
    <property type="match status" value="1"/>
</dbReference>
<dbReference type="Pfam" id="PF00359">
    <property type="entry name" value="PTS_EIIA_2"/>
    <property type="match status" value="1"/>
</dbReference>
<protein>
    <submittedName>
        <fullName evidence="2">Transcription antiterminator BglG</fullName>
    </submittedName>
</protein>
<dbReference type="EMBL" id="NMTV01000207">
    <property type="protein sequence ID" value="PDX70854.1"/>
    <property type="molecule type" value="Genomic_DNA"/>
</dbReference>
<dbReference type="PANTHER" id="PTHR47738">
    <property type="entry name" value="PTS SYSTEM FRUCTOSE-LIKE EIIA COMPONENT-RELATED"/>
    <property type="match status" value="1"/>
</dbReference>
<evidence type="ECO:0000313" key="2">
    <source>
        <dbReference type="EMBL" id="PDX70854.1"/>
    </source>
</evidence>